<protein>
    <submittedName>
        <fullName evidence="3">Class I mannose-6-phosphate isomerase</fullName>
    </submittedName>
</protein>
<dbReference type="EMBL" id="JAKFGM010000002">
    <property type="protein sequence ID" value="MCF2515154.1"/>
    <property type="molecule type" value="Genomic_DNA"/>
</dbReference>
<dbReference type="GO" id="GO:0046872">
    <property type="term" value="F:metal ion binding"/>
    <property type="evidence" value="ECO:0007669"/>
    <property type="project" value="UniProtKB-KW"/>
</dbReference>
<evidence type="ECO:0000313" key="3">
    <source>
        <dbReference type="EMBL" id="MCF2515154.1"/>
    </source>
</evidence>
<accession>A0A9X1TWB5</accession>
<reference evidence="3" key="1">
    <citation type="submission" date="2022-01" db="EMBL/GenBank/DDBJ databases">
        <authorList>
            <person name="Jo J.-H."/>
            <person name="Im W.-T."/>
        </authorList>
    </citation>
    <scope>NUCLEOTIDE SEQUENCE</scope>
    <source>
        <strain evidence="3">G124</strain>
    </source>
</reference>
<dbReference type="PANTHER" id="PTHR42742:SF3">
    <property type="entry name" value="FRUCTOKINASE"/>
    <property type="match status" value="1"/>
</dbReference>
<dbReference type="GO" id="GO:0016853">
    <property type="term" value="F:isomerase activity"/>
    <property type="evidence" value="ECO:0007669"/>
    <property type="project" value="UniProtKB-KW"/>
</dbReference>
<organism evidence="3 4">
    <name type="scientific">Sphingomonas cremea</name>
    <dbReference type="NCBI Taxonomy" id="2904799"/>
    <lineage>
        <taxon>Bacteria</taxon>
        <taxon>Pseudomonadati</taxon>
        <taxon>Pseudomonadota</taxon>
        <taxon>Alphaproteobacteria</taxon>
        <taxon>Sphingomonadales</taxon>
        <taxon>Sphingomonadaceae</taxon>
        <taxon>Sphingomonas</taxon>
    </lineage>
</organism>
<evidence type="ECO:0000256" key="2">
    <source>
        <dbReference type="ARBA" id="ARBA00022833"/>
    </source>
</evidence>
<keyword evidence="2" id="KW-0862">Zinc</keyword>
<dbReference type="CDD" id="cd07010">
    <property type="entry name" value="cupin_PMI_type_I_N_bac"/>
    <property type="match status" value="1"/>
</dbReference>
<gene>
    <name evidence="3" type="ORF">LVY65_08780</name>
</gene>
<dbReference type="InterPro" id="IPR014710">
    <property type="entry name" value="RmlC-like_jellyroll"/>
</dbReference>
<dbReference type="InterPro" id="IPR011051">
    <property type="entry name" value="RmlC_Cupin_sf"/>
</dbReference>
<dbReference type="SUPFAM" id="SSF51182">
    <property type="entry name" value="RmlC-like cupins"/>
    <property type="match status" value="1"/>
</dbReference>
<proteinExistence type="predicted"/>
<dbReference type="PANTHER" id="PTHR42742">
    <property type="entry name" value="TRANSCRIPTIONAL REPRESSOR MPRA"/>
    <property type="match status" value="1"/>
</dbReference>
<keyword evidence="3" id="KW-0413">Isomerase</keyword>
<name>A0A9X1TWB5_9SPHN</name>
<dbReference type="Proteomes" id="UP001139410">
    <property type="component" value="Unassembled WGS sequence"/>
</dbReference>
<dbReference type="Gene3D" id="2.60.120.10">
    <property type="entry name" value="Jelly Rolls"/>
    <property type="match status" value="1"/>
</dbReference>
<comment type="caution">
    <text evidence="3">The sequence shown here is derived from an EMBL/GenBank/DDBJ whole genome shotgun (WGS) entry which is preliminary data.</text>
</comment>
<dbReference type="InterPro" id="IPR051804">
    <property type="entry name" value="Carb_Metab_Reg_Kinase/Isom"/>
</dbReference>
<keyword evidence="1" id="KW-0479">Metal-binding</keyword>
<evidence type="ECO:0000313" key="4">
    <source>
        <dbReference type="Proteomes" id="UP001139410"/>
    </source>
</evidence>
<sequence>MSEVQKLATRIVEKPWGRRGIDPRFAVEPGRQVGEIWFEPPSGRELDVMAKYLFTTERLSIQVHPDDKTAQERGYARGKDECWIVLDVAEDAELGIGTVRDLAPAQLMTAARDGSIVDLIDWRKPKKGDFIFNPAGTIHALGPGLTVLEIQQAVDLTYRLYDYGRPRELHLDEAAGVVMPRPHHNSLDTRVDNESRVLVDGPHFGVAWCVKSPPELPAALRDVQLLPIDAPAGGINPGECALVDNDVARSLSSGGTFVLAWSTEPRSS</sequence>
<keyword evidence="4" id="KW-1185">Reference proteome</keyword>
<evidence type="ECO:0000256" key="1">
    <source>
        <dbReference type="ARBA" id="ARBA00022723"/>
    </source>
</evidence>
<dbReference type="AlphaFoldDB" id="A0A9X1TWB5"/>